<dbReference type="STRING" id="1555241.A0A4P9X3K8"/>
<dbReference type="EMBL" id="ML014270">
    <property type="protein sequence ID" value="RKO99623.1"/>
    <property type="molecule type" value="Genomic_DNA"/>
</dbReference>
<accession>A0A4P9X3K8</accession>
<dbReference type="Pfam" id="PF00620">
    <property type="entry name" value="RhoGAP"/>
    <property type="match status" value="1"/>
</dbReference>
<dbReference type="CDD" id="cd00159">
    <property type="entry name" value="RhoGAP"/>
    <property type="match status" value="1"/>
</dbReference>
<dbReference type="PROSITE" id="PS50238">
    <property type="entry name" value="RHOGAP"/>
    <property type="match status" value="1"/>
</dbReference>
<dbReference type="InterPro" id="IPR008936">
    <property type="entry name" value="Rho_GTPase_activation_prot"/>
</dbReference>
<name>A0A4P9X3K8_9FUNG</name>
<dbReference type="InterPro" id="IPR050729">
    <property type="entry name" value="Rho-GAP"/>
</dbReference>
<evidence type="ECO:0000313" key="3">
    <source>
        <dbReference type="EMBL" id="RKO99623.1"/>
    </source>
</evidence>
<protein>
    <recommendedName>
        <fullName evidence="2">Rho-GAP domain-containing protein</fullName>
    </recommendedName>
</protein>
<dbReference type="PANTHER" id="PTHR23176:SF129">
    <property type="entry name" value="RHO GTPASE ACTIVATING PROTEIN AT 16F, ISOFORM E-RELATED"/>
    <property type="match status" value="1"/>
</dbReference>
<feature type="non-terminal residue" evidence="3">
    <location>
        <position position="1"/>
    </location>
</feature>
<gene>
    <name evidence="3" type="ORF">CXG81DRAFT_7749</name>
</gene>
<keyword evidence="1" id="KW-0343">GTPase activation</keyword>
<dbReference type="GO" id="GO:0005096">
    <property type="term" value="F:GTPase activator activity"/>
    <property type="evidence" value="ECO:0007669"/>
    <property type="project" value="UniProtKB-KW"/>
</dbReference>
<evidence type="ECO:0000259" key="2">
    <source>
        <dbReference type="PROSITE" id="PS50238"/>
    </source>
</evidence>
<dbReference type="AlphaFoldDB" id="A0A4P9X3K8"/>
<sequence>LPPVVVACCQEVEKRGLDSQGIYRISGNTSLIQKLKSIYNHPDGTHSPADMTSDYMDINAVAGLLKLYFRELINPLIPFELYDEFILAAKIPDYNDRLCQVKTLVQALPPAHYDVLKYLMAHLAKVASMSDMNKMEPSNIAIVFGPTLVRANESDTQ</sequence>
<dbReference type="SUPFAM" id="SSF48350">
    <property type="entry name" value="GTPase activation domain, GAP"/>
    <property type="match status" value="1"/>
</dbReference>
<dbReference type="Gene3D" id="1.10.555.10">
    <property type="entry name" value="Rho GTPase activation protein"/>
    <property type="match status" value="1"/>
</dbReference>
<dbReference type="InterPro" id="IPR000198">
    <property type="entry name" value="RhoGAP_dom"/>
</dbReference>
<feature type="non-terminal residue" evidence="3">
    <location>
        <position position="157"/>
    </location>
</feature>
<proteinExistence type="predicted"/>
<dbReference type="GO" id="GO:0005737">
    <property type="term" value="C:cytoplasm"/>
    <property type="evidence" value="ECO:0007669"/>
    <property type="project" value="TreeGrafter"/>
</dbReference>
<keyword evidence="4" id="KW-1185">Reference proteome</keyword>
<feature type="domain" description="Rho-GAP" evidence="2">
    <location>
        <begin position="1"/>
        <end position="157"/>
    </location>
</feature>
<evidence type="ECO:0000313" key="4">
    <source>
        <dbReference type="Proteomes" id="UP000274922"/>
    </source>
</evidence>
<dbReference type="OrthoDB" id="79452at2759"/>
<reference evidence="4" key="1">
    <citation type="journal article" date="2018" name="Nat. Microbiol.">
        <title>Leveraging single-cell genomics to expand the fungal tree of life.</title>
        <authorList>
            <person name="Ahrendt S.R."/>
            <person name="Quandt C.A."/>
            <person name="Ciobanu D."/>
            <person name="Clum A."/>
            <person name="Salamov A."/>
            <person name="Andreopoulos B."/>
            <person name="Cheng J.F."/>
            <person name="Woyke T."/>
            <person name="Pelin A."/>
            <person name="Henrissat B."/>
            <person name="Reynolds N.K."/>
            <person name="Benny G.L."/>
            <person name="Smith M.E."/>
            <person name="James T.Y."/>
            <person name="Grigoriev I.V."/>
        </authorList>
    </citation>
    <scope>NUCLEOTIDE SEQUENCE [LARGE SCALE GENOMIC DNA]</scope>
    <source>
        <strain evidence="4">ATCC 52028</strain>
    </source>
</reference>
<dbReference type="Proteomes" id="UP000274922">
    <property type="component" value="Unassembled WGS sequence"/>
</dbReference>
<dbReference type="GO" id="GO:0007165">
    <property type="term" value="P:signal transduction"/>
    <property type="evidence" value="ECO:0007669"/>
    <property type="project" value="InterPro"/>
</dbReference>
<dbReference type="SMART" id="SM00324">
    <property type="entry name" value="RhoGAP"/>
    <property type="match status" value="1"/>
</dbReference>
<dbReference type="PANTHER" id="PTHR23176">
    <property type="entry name" value="RHO/RAC/CDC GTPASE-ACTIVATING PROTEIN"/>
    <property type="match status" value="1"/>
</dbReference>
<organism evidence="3 4">
    <name type="scientific">Caulochytrium protostelioides</name>
    <dbReference type="NCBI Taxonomy" id="1555241"/>
    <lineage>
        <taxon>Eukaryota</taxon>
        <taxon>Fungi</taxon>
        <taxon>Fungi incertae sedis</taxon>
        <taxon>Chytridiomycota</taxon>
        <taxon>Chytridiomycota incertae sedis</taxon>
        <taxon>Chytridiomycetes</taxon>
        <taxon>Caulochytriales</taxon>
        <taxon>Caulochytriaceae</taxon>
        <taxon>Caulochytrium</taxon>
    </lineage>
</organism>
<evidence type="ECO:0000256" key="1">
    <source>
        <dbReference type="ARBA" id="ARBA00022468"/>
    </source>
</evidence>